<evidence type="ECO:0000259" key="1">
    <source>
        <dbReference type="PROSITE" id="PS50844"/>
    </source>
</evidence>
<dbReference type="InterPro" id="IPR013785">
    <property type="entry name" value="Aldolase_TIM"/>
</dbReference>
<dbReference type="Proteomes" id="UP001157134">
    <property type="component" value="Unassembled WGS sequence"/>
</dbReference>
<dbReference type="PANTHER" id="PTHR42966">
    <property type="entry name" value="N-ACETYLNEURAMINATE SYNTHASE"/>
    <property type="match status" value="1"/>
</dbReference>
<protein>
    <submittedName>
        <fullName evidence="2">N-acetylneuraminic acid synthase</fullName>
    </submittedName>
</protein>
<gene>
    <name evidence="2" type="ORF">tloyanaT_09120</name>
</gene>
<dbReference type="Gene3D" id="3.20.20.70">
    <property type="entry name" value="Aldolase class I"/>
    <property type="match status" value="1"/>
</dbReference>
<dbReference type="InterPro" id="IPR006190">
    <property type="entry name" value="SAF_AFP_Neu5Ac"/>
</dbReference>
<reference evidence="2 3" key="1">
    <citation type="submission" date="2023-03" db="EMBL/GenBank/DDBJ databases">
        <title>Thalassotalea loyana LMG 22536T draft genome sequence.</title>
        <authorList>
            <person name="Sawabe T."/>
        </authorList>
    </citation>
    <scope>NUCLEOTIDE SEQUENCE [LARGE SCALE GENOMIC DNA]</scope>
    <source>
        <strain evidence="2 3">LMG 22536</strain>
    </source>
</reference>
<dbReference type="CDD" id="cd11615">
    <property type="entry name" value="SAF_NeuB_like"/>
    <property type="match status" value="1"/>
</dbReference>
<evidence type="ECO:0000313" key="2">
    <source>
        <dbReference type="EMBL" id="GLX84660.1"/>
    </source>
</evidence>
<dbReference type="RefSeq" id="WP_284296256.1">
    <property type="nucleotide sequence ID" value="NZ_BSSV01000001.1"/>
</dbReference>
<comment type="caution">
    <text evidence="2">The sequence shown here is derived from an EMBL/GenBank/DDBJ whole genome shotgun (WGS) entry which is preliminary data.</text>
</comment>
<dbReference type="Pfam" id="PF03102">
    <property type="entry name" value="NeuB"/>
    <property type="match status" value="1"/>
</dbReference>
<dbReference type="InterPro" id="IPR013974">
    <property type="entry name" value="SAF"/>
</dbReference>
<dbReference type="SMART" id="SM00858">
    <property type="entry name" value="SAF"/>
    <property type="match status" value="1"/>
</dbReference>
<name>A0ABQ6H958_9GAMM</name>
<keyword evidence="3" id="KW-1185">Reference proteome</keyword>
<dbReference type="EMBL" id="BSSV01000001">
    <property type="protein sequence ID" value="GLX84660.1"/>
    <property type="molecule type" value="Genomic_DNA"/>
</dbReference>
<feature type="domain" description="AFP-like" evidence="1">
    <location>
        <begin position="293"/>
        <end position="351"/>
    </location>
</feature>
<accession>A0ABQ6H958</accession>
<dbReference type="PANTHER" id="PTHR42966:SF2">
    <property type="entry name" value="PSEUDAMINIC ACID SYNTHASE"/>
    <property type="match status" value="1"/>
</dbReference>
<dbReference type="Pfam" id="PF08666">
    <property type="entry name" value="SAF"/>
    <property type="match status" value="1"/>
</dbReference>
<dbReference type="PROSITE" id="PS50844">
    <property type="entry name" value="AFP_LIKE"/>
    <property type="match status" value="1"/>
</dbReference>
<dbReference type="SUPFAM" id="SSF51269">
    <property type="entry name" value="AFP III-like domain"/>
    <property type="match status" value="1"/>
</dbReference>
<dbReference type="NCBIfam" id="TIGR03586">
    <property type="entry name" value="PseI"/>
    <property type="match status" value="1"/>
</dbReference>
<dbReference type="InterPro" id="IPR057736">
    <property type="entry name" value="SAF_PseI/NeuA/NeuB"/>
</dbReference>
<dbReference type="SUPFAM" id="SSF51569">
    <property type="entry name" value="Aldolase"/>
    <property type="match status" value="1"/>
</dbReference>
<dbReference type="InterPro" id="IPR051690">
    <property type="entry name" value="PseI-like"/>
</dbReference>
<dbReference type="InterPro" id="IPR013132">
    <property type="entry name" value="PseI/NeuA/B-like_N"/>
</dbReference>
<dbReference type="InterPro" id="IPR036732">
    <property type="entry name" value="AFP_Neu5c_C_sf"/>
</dbReference>
<organism evidence="2 3">
    <name type="scientific">Thalassotalea loyana</name>
    <dbReference type="NCBI Taxonomy" id="280483"/>
    <lineage>
        <taxon>Bacteria</taxon>
        <taxon>Pseudomonadati</taxon>
        <taxon>Pseudomonadota</taxon>
        <taxon>Gammaproteobacteria</taxon>
        <taxon>Alteromonadales</taxon>
        <taxon>Colwelliaceae</taxon>
        <taxon>Thalassotalea</taxon>
    </lineage>
</organism>
<sequence length="351" mass="38961">MNFHINQTLVSEDSPCYLIAEMSANHCGSFEKAIEIIHQAKACGANAIKLQTYRADTITLDCDEKDFQLPSDNPWESHNTLYKLYEKAYTPWEWHEALFEEGKKIGIDIFSSPFDSSAVDLLESLNCPAYKIASPEISDVGLIARVAKTGKPVILSTGLATQEDIELAIETLKANGCQQYAFLKCTTAYPAPAEDIHLKTIKDMASKYQCVTGLSDHTLGNSVAIASVALGAKIIEKHFVLERNEESVDGFFSLTPEEFGQLVVDVRNIEKAIGKVNYDISPASKKNLLAKRSLYVAKNIDKGEVITEEHVKSVRPSYGLHPKYLPEIIGKKATQDLKLGQRFALEFVERV</sequence>
<dbReference type="Gene3D" id="3.90.1210.10">
    <property type="entry name" value="Antifreeze-like/N-acetylneuraminic acid synthase C-terminal domain"/>
    <property type="match status" value="1"/>
</dbReference>
<evidence type="ECO:0000313" key="3">
    <source>
        <dbReference type="Proteomes" id="UP001157134"/>
    </source>
</evidence>
<proteinExistence type="predicted"/>
<dbReference type="InterPro" id="IPR020030">
    <property type="entry name" value="Pseudaminic_synth_PseI"/>
</dbReference>